<dbReference type="PROSITE" id="PS50082">
    <property type="entry name" value="WD_REPEATS_2"/>
    <property type="match status" value="1"/>
</dbReference>
<dbReference type="InterPro" id="IPR015943">
    <property type="entry name" value="WD40/YVTN_repeat-like_dom_sf"/>
</dbReference>
<keyword evidence="1" id="KW-0853">WD repeat</keyword>
<proteinExistence type="predicted"/>
<evidence type="ECO:0000256" key="1">
    <source>
        <dbReference type="PROSITE-ProRule" id="PRU00221"/>
    </source>
</evidence>
<dbReference type="Proteomes" id="UP000078544">
    <property type="component" value="Unassembled WGS sequence"/>
</dbReference>
<dbReference type="OrthoDB" id="20669at2759"/>
<dbReference type="PROSITE" id="PS50294">
    <property type="entry name" value="WD_REPEATS_REGION"/>
    <property type="match status" value="1"/>
</dbReference>
<dbReference type="SMART" id="SM00320">
    <property type="entry name" value="WD40"/>
    <property type="match status" value="2"/>
</dbReference>
<dbReference type="InterPro" id="IPR001680">
    <property type="entry name" value="WD40_rpt"/>
</dbReference>
<comment type="caution">
    <text evidence="3">The sequence shown here is derived from an EMBL/GenBank/DDBJ whole genome shotgun (WGS) entry which is preliminary data.</text>
</comment>
<dbReference type="Pfam" id="PF00400">
    <property type="entry name" value="WD40"/>
    <property type="match status" value="1"/>
</dbReference>
<dbReference type="STRING" id="1081109.A0A166NEA6"/>
<dbReference type="PANTHER" id="PTHR43991:SF12">
    <property type="entry name" value="WD REPEAT PROTEIN (AFU_ORTHOLOGUE AFUA_8G05640)"/>
    <property type="match status" value="1"/>
</dbReference>
<reference evidence="3 4" key="1">
    <citation type="journal article" date="2016" name="Genome Biol. Evol.">
        <title>Divergent and convergent evolution of fungal pathogenicity.</title>
        <authorList>
            <person name="Shang Y."/>
            <person name="Xiao G."/>
            <person name="Zheng P."/>
            <person name="Cen K."/>
            <person name="Zhan S."/>
            <person name="Wang C."/>
        </authorList>
    </citation>
    <scope>NUCLEOTIDE SEQUENCE [LARGE SCALE GENOMIC DNA]</scope>
    <source>
        <strain evidence="3 4">RCEF 2490</strain>
    </source>
</reference>
<gene>
    <name evidence="3" type="ORF">AAL_07769</name>
</gene>
<evidence type="ECO:0000256" key="2">
    <source>
        <dbReference type="SAM" id="MobiDB-lite"/>
    </source>
</evidence>
<feature type="compositionally biased region" description="Acidic residues" evidence="2">
    <location>
        <begin position="132"/>
        <end position="146"/>
    </location>
</feature>
<dbReference type="PANTHER" id="PTHR43991">
    <property type="entry name" value="WD REPEAT PROTEIN (AFU_ORTHOLOGUE AFUA_8G05640)-RELATED"/>
    <property type="match status" value="1"/>
</dbReference>
<dbReference type="SUPFAM" id="SSF50978">
    <property type="entry name" value="WD40 repeat-like"/>
    <property type="match status" value="1"/>
</dbReference>
<feature type="compositionally biased region" description="Acidic residues" evidence="2">
    <location>
        <begin position="92"/>
        <end position="101"/>
    </location>
</feature>
<feature type="compositionally biased region" description="Low complexity" evidence="2">
    <location>
        <begin position="57"/>
        <end position="89"/>
    </location>
</feature>
<evidence type="ECO:0000313" key="4">
    <source>
        <dbReference type="Proteomes" id="UP000078544"/>
    </source>
</evidence>
<keyword evidence="4" id="KW-1185">Reference proteome</keyword>
<organism evidence="3 4">
    <name type="scientific">Moelleriella libera RCEF 2490</name>
    <dbReference type="NCBI Taxonomy" id="1081109"/>
    <lineage>
        <taxon>Eukaryota</taxon>
        <taxon>Fungi</taxon>
        <taxon>Dikarya</taxon>
        <taxon>Ascomycota</taxon>
        <taxon>Pezizomycotina</taxon>
        <taxon>Sordariomycetes</taxon>
        <taxon>Hypocreomycetidae</taxon>
        <taxon>Hypocreales</taxon>
        <taxon>Clavicipitaceae</taxon>
        <taxon>Moelleriella</taxon>
    </lineage>
</organism>
<evidence type="ECO:0000313" key="3">
    <source>
        <dbReference type="EMBL" id="KZZ89470.1"/>
    </source>
</evidence>
<dbReference type="AlphaFoldDB" id="A0A166NEA6"/>
<dbReference type="EMBL" id="AZGY01000025">
    <property type="protein sequence ID" value="KZZ89470.1"/>
    <property type="molecule type" value="Genomic_DNA"/>
</dbReference>
<dbReference type="InterPro" id="IPR036322">
    <property type="entry name" value="WD40_repeat_dom_sf"/>
</dbReference>
<feature type="repeat" description="WD" evidence="1">
    <location>
        <begin position="534"/>
        <end position="566"/>
    </location>
</feature>
<dbReference type="Gene3D" id="2.130.10.10">
    <property type="entry name" value="YVTN repeat-like/Quinoprotein amine dehydrogenase"/>
    <property type="match status" value="1"/>
</dbReference>
<protein>
    <submittedName>
        <fullName evidence="3">WD domain containing protein</fullName>
    </submittedName>
</protein>
<sequence length="711" mass="77753">MHMLSSAWPQHNAGDPVEQSSRDGSPPPSESHYGGDDEEVIDNHLTGTRMLQIDDAQGTSSTHQSHSSPGIRAASACAGAARSASPSRGPADEEDGDDDAMSDNSGGAPLCQSPAPAQPALHVDPWTGDASAAEEERDMDSGDVEDQSMLSMPSEGDISETDSTQLADDDAHYVGWTANTDEIDISPTFTQSGPWFPPNHVGALGPLPVAEAATLEIEELMDGLPPVQLSNPNPHITGNENLGLVDFLRNWCHQGGYSFGTRTRPPRLYSVLNQAGSTPEEITYSDLDGDRRDFQGMDWAAMGTARSQARMYRRLTYRNYVNCRGSDQLCPHLDDLSIPSYDSFFRFTKMNIRQDVHLAHFQLRSVLACPSRTYAYYPGPSGVNKVNLSSRKTICAMKMHQFPAAGGRLSTLDAAHGVLMCGTFHGYYHLKSLDCENGTKFVEGQITDHFSGITNHIKIHQSRSSSSPVAAIASNDFGFRVMDIATQQFISQCRYDFALNCSALSPDNRLRVLVGDNANVLITKADTGDPLQVLSGHRDYGFACDWSEDGLTVATGYQDRSVKIWDARRWCDSNGVSTPVRTIRSEMASVRGLRFSPLGSGRRVLVAAEEADFVNIIDTQTFLSKQTMDIIGEIGGIAFTDEGQKLNVLCCDVHRGGILQLERCGSRPELVLDDVAHHFGQSFAEDEDDGGRGRRMRRPPPILRDQELEPF</sequence>
<name>A0A166NEA6_9HYPO</name>
<feature type="region of interest" description="Disordered" evidence="2">
    <location>
        <begin position="682"/>
        <end position="711"/>
    </location>
</feature>
<feature type="region of interest" description="Disordered" evidence="2">
    <location>
        <begin position="1"/>
        <end position="163"/>
    </location>
</feature>
<accession>A0A166NEA6</accession>